<gene>
    <name evidence="1" type="ORF">RRG08_001886</name>
</gene>
<reference evidence="1" key="1">
    <citation type="journal article" date="2023" name="G3 (Bethesda)">
        <title>A reference genome for the long-term kleptoplast-retaining sea slug Elysia crispata morphotype clarki.</title>
        <authorList>
            <person name="Eastman K.E."/>
            <person name="Pendleton A.L."/>
            <person name="Shaikh M.A."/>
            <person name="Suttiyut T."/>
            <person name="Ogas R."/>
            <person name="Tomko P."/>
            <person name="Gavelis G."/>
            <person name="Widhalm J.R."/>
            <person name="Wisecaver J.H."/>
        </authorList>
    </citation>
    <scope>NUCLEOTIDE SEQUENCE</scope>
    <source>
        <strain evidence="1">ECLA1</strain>
    </source>
</reference>
<proteinExistence type="predicted"/>
<name>A0AAE1DEW2_9GAST</name>
<organism evidence="1 2">
    <name type="scientific">Elysia crispata</name>
    <name type="common">lettuce slug</name>
    <dbReference type="NCBI Taxonomy" id="231223"/>
    <lineage>
        <taxon>Eukaryota</taxon>
        <taxon>Metazoa</taxon>
        <taxon>Spiralia</taxon>
        <taxon>Lophotrochozoa</taxon>
        <taxon>Mollusca</taxon>
        <taxon>Gastropoda</taxon>
        <taxon>Heterobranchia</taxon>
        <taxon>Euthyneura</taxon>
        <taxon>Panpulmonata</taxon>
        <taxon>Sacoglossa</taxon>
        <taxon>Placobranchoidea</taxon>
        <taxon>Plakobranchidae</taxon>
        <taxon>Elysia</taxon>
    </lineage>
</organism>
<accession>A0AAE1DEW2</accession>
<sequence length="85" mass="9454">MSGKNRLGLEKGLKLTLGLGGHHQIRAGINRLLARDSARSQLRPFDPSEQVAQSVTDRAQFKNQVPRLLGKLKGSSNFFKKQKNN</sequence>
<dbReference type="EMBL" id="JAWDGP010004081">
    <property type="protein sequence ID" value="KAK3767986.1"/>
    <property type="molecule type" value="Genomic_DNA"/>
</dbReference>
<evidence type="ECO:0000313" key="1">
    <source>
        <dbReference type="EMBL" id="KAK3767986.1"/>
    </source>
</evidence>
<dbReference type="Proteomes" id="UP001283361">
    <property type="component" value="Unassembled WGS sequence"/>
</dbReference>
<comment type="caution">
    <text evidence="1">The sequence shown here is derived from an EMBL/GenBank/DDBJ whole genome shotgun (WGS) entry which is preliminary data.</text>
</comment>
<dbReference type="AlphaFoldDB" id="A0AAE1DEW2"/>
<evidence type="ECO:0000313" key="2">
    <source>
        <dbReference type="Proteomes" id="UP001283361"/>
    </source>
</evidence>
<protein>
    <submittedName>
        <fullName evidence="1">Uncharacterized protein</fullName>
    </submittedName>
</protein>
<keyword evidence="2" id="KW-1185">Reference proteome</keyword>